<dbReference type="InterPro" id="IPR024055">
    <property type="entry name" value="TIF2_asu_C"/>
</dbReference>
<reference evidence="5" key="1">
    <citation type="journal article" date="2024" name="BMC Genomics">
        <title>Functional annotation of a divergent genome using sequence and structure-based similarity.</title>
        <authorList>
            <person name="Svedberg D."/>
            <person name="Winiger R.R."/>
            <person name="Berg A."/>
            <person name="Sharma H."/>
            <person name="Tellgren-Roth C."/>
            <person name="Debrunner-Vossbrinck B.A."/>
            <person name="Vossbrinck C.R."/>
            <person name="Barandun J."/>
        </authorList>
    </citation>
    <scope>NUCLEOTIDE SEQUENCE</scope>
    <source>
        <strain evidence="5">Illinois isolate</strain>
    </source>
</reference>
<organism evidence="5 6">
    <name type="scientific">Vairimorpha necatrix</name>
    <dbReference type="NCBI Taxonomy" id="6039"/>
    <lineage>
        <taxon>Eukaryota</taxon>
        <taxon>Fungi</taxon>
        <taxon>Fungi incertae sedis</taxon>
        <taxon>Microsporidia</taxon>
        <taxon>Nosematidae</taxon>
        <taxon>Vairimorpha</taxon>
    </lineage>
</organism>
<dbReference type="InterPro" id="IPR011488">
    <property type="entry name" value="TIF_2_asu"/>
</dbReference>
<feature type="domain" description="S1 motif" evidence="4">
    <location>
        <begin position="17"/>
        <end position="88"/>
    </location>
</feature>
<protein>
    <submittedName>
        <fullName evidence="5">Eukaryotic translation initiation factor 2 subunit</fullName>
    </submittedName>
</protein>
<dbReference type="GO" id="GO:0003723">
    <property type="term" value="F:RNA binding"/>
    <property type="evidence" value="ECO:0007669"/>
    <property type="project" value="InterPro"/>
</dbReference>
<dbReference type="PANTHER" id="PTHR10602">
    <property type="entry name" value="EUKARYOTIC TRANSLATION INITIATION FACTOR 2 SUBUNIT 1"/>
    <property type="match status" value="1"/>
</dbReference>
<evidence type="ECO:0000256" key="2">
    <source>
        <dbReference type="ARBA" id="ARBA00022540"/>
    </source>
</evidence>
<evidence type="ECO:0000313" key="5">
    <source>
        <dbReference type="EMBL" id="WUR02241.1"/>
    </source>
</evidence>
<accession>A0AAX4J8G8</accession>
<dbReference type="Pfam" id="PF07541">
    <property type="entry name" value="EIF_2_alpha"/>
    <property type="match status" value="1"/>
</dbReference>
<evidence type="ECO:0000259" key="4">
    <source>
        <dbReference type="PROSITE" id="PS50126"/>
    </source>
</evidence>
<dbReference type="Gene3D" id="3.30.70.1130">
    <property type="entry name" value="EIF_2_alpha"/>
    <property type="match status" value="1"/>
</dbReference>
<dbReference type="GO" id="GO:0043022">
    <property type="term" value="F:ribosome binding"/>
    <property type="evidence" value="ECO:0007669"/>
    <property type="project" value="TreeGrafter"/>
</dbReference>
<dbReference type="GeneID" id="90540044"/>
<dbReference type="SUPFAM" id="SSF110993">
    <property type="entry name" value="eIF-2-alpha, C-terminal domain"/>
    <property type="match status" value="1"/>
</dbReference>
<dbReference type="GO" id="GO:0003743">
    <property type="term" value="F:translation initiation factor activity"/>
    <property type="evidence" value="ECO:0007669"/>
    <property type="project" value="UniProtKB-KW"/>
</dbReference>
<comment type="similarity">
    <text evidence="1">Belongs to the eIF-2-alpha family.</text>
</comment>
<evidence type="ECO:0000256" key="1">
    <source>
        <dbReference type="ARBA" id="ARBA00007223"/>
    </source>
</evidence>
<dbReference type="Gene3D" id="1.10.150.190">
    <property type="entry name" value="Translation initiation factor 2, subunit 1, domain 2"/>
    <property type="match status" value="1"/>
</dbReference>
<dbReference type="InterPro" id="IPR003029">
    <property type="entry name" value="S1_domain"/>
</dbReference>
<name>A0AAX4J8G8_9MICR</name>
<keyword evidence="3" id="KW-0648">Protein biosynthesis</keyword>
<dbReference type="RefSeq" id="XP_065328386.1">
    <property type="nucleotide sequence ID" value="XM_065472314.1"/>
</dbReference>
<dbReference type="PROSITE" id="PS50126">
    <property type="entry name" value="S1"/>
    <property type="match status" value="1"/>
</dbReference>
<dbReference type="CDD" id="cd04452">
    <property type="entry name" value="S1_IF2_alpha"/>
    <property type="match status" value="1"/>
</dbReference>
<dbReference type="Pfam" id="PF00575">
    <property type="entry name" value="S1"/>
    <property type="match status" value="1"/>
</dbReference>
<dbReference type="EMBL" id="CP142726">
    <property type="protein sequence ID" value="WUR02241.1"/>
    <property type="molecule type" value="Genomic_DNA"/>
</dbReference>
<dbReference type="PANTHER" id="PTHR10602:SF0">
    <property type="entry name" value="EUKARYOTIC TRANSLATION INITIATION FACTOR 2 SUBUNIT 1"/>
    <property type="match status" value="1"/>
</dbReference>
<dbReference type="FunFam" id="2.40.50.140:FF:000015">
    <property type="entry name" value="Eukaryotic translation initiation factor 2 subunit alpha"/>
    <property type="match status" value="1"/>
</dbReference>
<keyword evidence="6" id="KW-1185">Reference proteome</keyword>
<dbReference type="SMART" id="SM00316">
    <property type="entry name" value="S1"/>
    <property type="match status" value="1"/>
</dbReference>
<sequence length="285" mass="32256">MTSYECRFFKKKFPSEGEMIMGKVATVDSEGVSVDLLEYGDARGLILLGELSKKRIKNINQITKVGNLEVCIVLRVDDEKGYIDLSLAKVNDMEKEECKKNYAKNKIAYHILMKAAKKLNKSVKELYEEFGYDKAEEFGSLYFFFARVKEDESILENTELGLVIKKLIQDEFQASSYKVRADVEVTCPSNGGISSIKESFRKAHEKDSKLKISLLKTPTYSIVRTSSDKDKAYRVVQEACDIIESYIVEQGGAISIVGKSKLFGQKSKYSLLNIEDEEEDDESSD</sequence>
<proteinExistence type="inferred from homology"/>
<dbReference type="InterPro" id="IPR012340">
    <property type="entry name" value="NA-bd_OB-fold"/>
</dbReference>
<dbReference type="KEGG" id="vnx:VNE69_01180"/>
<dbReference type="SUPFAM" id="SSF116742">
    <property type="entry name" value="eIF2alpha middle domain-like"/>
    <property type="match status" value="1"/>
</dbReference>
<evidence type="ECO:0000313" key="6">
    <source>
        <dbReference type="Proteomes" id="UP001334084"/>
    </source>
</evidence>
<dbReference type="InterPro" id="IPR044126">
    <property type="entry name" value="S1_IF2_alpha"/>
</dbReference>
<keyword evidence="2 5" id="KW-0396">Initiation factor</keyword>
<dbReference type="Proteomes" id="UP001334084">
    <property type="component" value="Chromosome 1"/>
</dbReference>
<dbReference type="InterPro" id="IPR024054">
    <property type="entry name" value="TIF2_asu_middle_sf"/>
</dbReference>
<dbReference type="SUPFAM" id="SSF50249">
    <property type="entry name" value="Nucleic acid-binding proteins"/>
    <property type="match status" value="1"/>
</dbReference>
<dbReference type="Gene3D" id="2.40.50.140">
    <property type="entry name" value="Nucleic acid-binding proteins"/>
    <property type="match status" value="1"/>
</dbReference>
<dbReference type="AlphaFoldDB" id="A0AAX4J8G8"/>
<gene>
    <name evidence="5" type="ORF">VNE69_01180</name>
</gene>
<evidence type="ECO:0000256" key="3">
    <source>
        <dbReference type="ARBA" id="ARBA00022917"/>
    </source>
</evidence>